<protein>
    <submittedName>
        <fullName evidence="1">Uncharacterized protein</fullName>
    </submittedName>
</protein>
<reference evidence="1" key="2">
    <citation type="journal article" date="2015" name="Data Brief">
        <title>Shoot transcriptome of the giant reed, Arundo donax.</title>
        <authorList>
            <person name="Barrero R.A."/>
            <person name="Guerrero F.D."/>
            <person name="Moolhuijzen P."/>
            <person name="Goolsby J.A."/>
            <person name="Tidwell J."/>
            <person name="Bellgard S.E."/>
            <person name="Bellgard M.I."/>
        </authorList>
    </citation>
    <scope>NUCLEOTIDE SEQUENCE</scope>
    <source>
        <tissue evidence="1">Shoot tissue taken approximately 20 cm above the soil surface</tissue>
    </source>
</reference>
<accession>A0A0A8ZHH9</accession>
<reference evidence="1" key="1">
    <citation type="submission" date="2014-09" db="EMBL/GenBank/DDBJ databases">
        <authorList>
            <person name="Magalhaes I.L.F."/>
            <person name="Oliveira U."/>
            <person name="Santos F.R."/>
            <person name="Vidigal T.H.D.A."/>
            <person name="Brescovit A.D."/>
            <person name="Santos A.J."/>
        </authorList>
    </citation>
    <scope>NUCLEOTIDE SEQUENCE</scope>
    <source>
        <tissue evidence="1">Shoot tissue taken approximately 20 cm above the soil surface</tissue>
    </source>
</reference>
<evidence type="ECO:0000313" key="1">
    <source>
        <dbReference type="EMBL" id="JAD36175.1"/>
    </source>
</evidence>
<name>A0A0A8ZHH9_ARUDO</name>
<proteinExistence type="predicted"/>
<dbReference type="AlphaFoldDB" id="A0A0A8ZHH9"/>
<dbReference type="EMBL" id="GBRH01261720">
    <property type="protein sequence ID" value="JAD36175.1"/>
    <property type="molecule type" value="Transcribed_RNA"/>
</dbReference>
<organism evidence="1">
    <name type="scientific">Arundo donax</name>
    <name type="common">Giant reed</name>
    <name type="synonym">Donax arundinaceus</name>
    <dbReference type="NCBI Taxonomy" id="35708"/>
    <lineage>
        <taxon>Eukaryota</taxon>
        <taxon>Viridiplantae</taxon>
        <taxon>Streptophyta</taxon>
        <taxon>Embryophyta</taxon>
        <taxon>Tracheophyta</taxon>
        <taxon>Spermatophyta</taxon>
        <taxon>Magnoliopsida</taxon>
        <taxon>Liliopsida</taxon>
        <taxon>Poales</taxon>
        <taxon>Poaceae</taxon>
        <taxon>PACMAD clade</taxon>
        <taxon>Arundinoideae</taxon>
        <taxon>Arundineae</taxon>
        <taxon>Arundo</taxon>
    </lineage>
</organism>
<sequence>MSHSCDPCVVSSLINMFVLKRKMLLTVLYTYSRSIFSETLAEIRKEVQYLIYLLDGHGGLIVVCVFLTRDTVSASDTY</sequence>